<comment type="caution">
    <text evidence="2">The sequence shown here is derived from an EMBL/GenBank/DDBJ whole genome shotgun (WGS) entry which is preliminary data.</text>
</comment>
<evidence type="ECO:0000313" key="2">
    <source>
        <dbReference type="EMBL" id="MBE9079279.1"/>
    </source>
</evidence>
<dbReference type="RefSeq" id="WP_193910073.1">
    <property type="nucleotide sequence ID" value="NZ_JADEXG010000051.1"/>
</dbReference>
<accession>A0A8J7DRT2</accession>
<dbReference type="InterPro" id="IPR025668">
    <property type="entry name" value="Tnp_DDE_dom"/>
</dbReference>
<feature type="domain" description="Transposase DDE" evidence="1">
    <location>
        <begin position="3"/>
        <end position="81"/>
    </location>
</feature>
<dbReference type="Pfam" id="PF13737">
    <property type="entry name" value="DDE_Tnp_1_5"/>
    <property type="match status" value="1"/>
</dbReference>
<dbReference type="AlphaFoldDB" id="A0A8J7DRT2"/>
<gene>
    <name evidence="2" type="ORF">IQ241_18590</name>
</gene>
<name>A0A8J7DRT2_9CYAN</name>
<organism evidence="2 3">
    <name type="scientific">Vasconcelosia minhoensis LEGE 07310</name>
    <dbReference type="NCBI Taxonomy" id="915328"/>
    <lineage>
        <taxon>Bacteria</taxon>
        <taxon>Bacillati</taxon>
        <taxon>Cyanobacteriota</taxon>
        <taxon>Cyanophyceae</taxon>
        <taxon>Nodosilineales</taxon>
        <taxon>Cymatolegaceae</taxon>
        <taxon>Vasconcelosia</taxon>
        <taxon>Vasconcelosia minhoensis</taxon>
    </lineage>
</organism>
<feature type="non-terminal residue" evidence="2">
    <location>
        <position position="81"/>
    </location>
</feature>
<dbReference type="EMBL" id="JADEXG010000051">
    <property type="protein sequence ID" value="MBE9079279.1"/>
    <property type="molecule type" value="Genomic_DNA"/>
</dbReference>
<evidence type="ECO:0000259" key="1">
    <source>
        <dbReference type="Pfam" id="PF13737"/>
    </source>
</evidence>
<reference evidence="2" key="1">
    <citation type="submission" date="2020-10" db="EMBL/GenBank/DDBJ databases">
        <authorList>
            <person name="Castelo-Branco R."/>
            <person name="Eusebio N."/>
            <person name="Adriana R."/>
            <person name="Vieira A."/>
            <person name="Brugerolle De Fraissinette N."/>
            <person name="Rezende De Castro R."/>
            <person name="Schneider M.P."/>
            <person name="Vasconcelos V."/>
            <person name="Leao P.N."/>
        </authorList>
    </citation>
    <scope>NUCLEOTIDE SEQUENCE</scope>
    <source>
        <strain evidence="2">LEGE 07310</strain>
    </source>
</reference>
<proteinExistence type="predicted"/>
<protein>
    <submittedName>
        <fullName evidence="2">Transposase</fullName>
    </submittedName>
</protein>
<dbReference type="Proteomes" id="UP000636505">
    <property type="component" value="Unassembled WGS sequence"/>
</dbReference>
<keyword evidence="3" id="KW-1185">Reference proteome</keyword>
<evidence type="ECO:0000313" key="3">
    <source>
        <dbReference type="Proteomes" id="UP000636505"/>
    </source>
</evidence>
<sequence length="81" mass="9206">MEARGSLTVWIDEGVLSAWKNKQKTGKRGASNTYSDLALETLLTLKTVYRLKLRQTIGFARSLFELMSVELDLPHYSTLSR</sequence>